<dbReference type="EMBL" id="AP023367">
    <property type="protein sequence ID" value="BCJ94281.1"/>
    <property type="molecule type" value="Genomic_DNA"/>
</dbReference>
<protein>
    <submittedName>
        <fullName evidence="8">Peptide ABC transporter permease</fullName>
    </submittedName>
</protein>
<dbReference type="InterPro" id="IPR035906">
    <property type="entry name" value="MetI-like_sf"/>
</dbReference>
<dbReference type="RefSeq" id="WP_184091166.1">
    <property type="nucleotide sequence ID" value="NZ_AP023367.1"/>
</dbReference>
<evidence type="ECO:0000256" key="7">
    <source>
        <dbReference type="RuleBase" id="RU363032"/>
    </source>
</evidence>
<keyword evidence="6 7" id="KW-0472">Membrane</keyword>
<gene>
    <name evidence="8" type="ORF">acsn021_18500</name>
</gene>
<keyword evidence="3" id="KW-1003">Cell membrane</keyword>
<accession>A0A6S6R5D3</accession>
<keyword evidence="4 7" id="KW-0812">Transmembrane</keyword>
<dbReference type="KEGG" id="acel:acsn021_18500"/>
<sequence length="290" mass="31880">MAEKKQQENGTSLFKVGMKRLKKDKLAVFGLTVIIIFTLAAIFAPFIAKYDPAVQDLLNTYQPPSKEHWLGTDELGRDVFTRLLYGGRVSLSVGLISTGISALFGVFLGAAAGYFGKAVDGIIMRITDIFMCFPFYVIAITVAAIWGSGIWNIMLISGFLNWTNICRIVRAEVLSLRQREYIEAAKALGMNDFEIILKHILPNTFALVIVYSTLGIAKGILSEAGLSYLGLGVTPPQASWGNMLAAAQSLRTLSLYWWLWIPAGTAVFITILSINFFGDGLRDAFDAKMN</sequence>
<evidence type="ECO:0000256" key="5">
    <source>
        <dbReference type="ARBA" id="ARBA00022989"/>
    </source>
</evidence>
<dbReference type="Pfam" id="PF12911">
    <property type="entry name" value="OppC_N"/>
    <property type="match status" value="1"/>
</dbReference>
<keyword evidence="2 7" id="KW-0813">Transport</keyword>
<feature type="transmembrane region" description="Helical" evidence="7">
    <location>
        <begin position="26"/>
        <end position="48"/>
    </location>
</feature>
<reference evidence="8 9" key="1">
    <citation type="journal article" date="2016" name="Int. J. Syst. Evol. Microbiol.">
        <title>Descriptions of Anaerotaenia torta gen. nov., sp. nov. and Anaerocolumna cellulosilytica gen. nov., sp. nov. isolated from a methanogenic reactor of cattle waste.</title>
        <authorList>
            <person name="Uek A."/>
            <person name="Ohtaki Y."/>
            <person name="Kaku N."/>
            <person name="Ueki K."/>
        </authorList>
    </citation>
    <scope>NUCLEOTIDE SEQUENCE [LARGE SCALE GENOMIC DNA]</scope>
    <source>
        <strain evidence="8 9">SN021</strain>
    </source>
</reference>
<comment type="similarity">
    <text evidence="7">Belongs to the binding-protein-dependent transport system permease family.</text>
</comment>
<evidence type="ECO:0000313" key="8">
    <source>
        <dbReference type="EMBL" id="BCJ94281.1"/>
    </source>
</evidence>
<dbReference type="CDD" id="cd06261">
    <property type="entry name" value="TM_PBP2"/>
    <property type="match status" value="1"/>
</dbReference>
<dbReference type="Gene3D" id="1.10.3720.10">
    <property type="entry name" value="MetI-like"/>
    <property type="match status" value="1"/>
</dbReference>
<organism evidence="8 9">
    <name type="scientific">Anaerocolumna cellulosilytica</name>
    <dbReference type="NCBI Taxonomy" id="433286"/>
    <lineage>
        <taxon>Bacteria</taxon>
        <taxon>Bacillati</taxon>
        <taxon>Bacillota</taxon>
        <taxon>Clostridia</taxon>
        <taxon>Lachnospirales</taxon>
        <taxon>Lachnospiraceae</taxon>
        <taxon>Anaerocolumna</taxon>
    </lineage>
</organism>
<evidence type="ECO:0000256" key="4">
    <source>
        <dbReference type="ARBA" id="ARBA00022692"/>
    </source>
</evidence>
<evidence type="ECO:0000256" key="1">
    <source>
        <dbReference type="ARBA" id="ARBA00004651"/>
    </source>
</evidence>
<dbReference type="PANTHER" id="PTHR43386:SF1">
    <property type="entry name" value="D,D-DIPEPTIDE TRANSPORT SYSTEM PERMEASE PROTEIN DDPC-RELATED"/>
    <property type="match status" value="1"/>
</dbReference>
<evidence type="ECO:0000313" key="9">
    <source>
        <dbReference type="Proteomes" id="UP000515561"/>
    </source>
</evidence>
<dbReference type="GO" id="GO:0005886">
    <property type="term" value="C:plasma membrane"/>
    <property type="evidence" value="ECO:0007669"/>
    <property type="project" value="UniProtKB-SubCell"/>
</dbReference>
<proteinExistence type="inferred from homology"/>
<dbReference type="PROSITE" id="PS50928">
    <property type="entry name" value="ABC_TM1"/>
    <property type="match status" value="1"/>
</dbReference>
<feature type="transmembrane region" description="Helical" evidence="7">
    <location>
        <begin position="257"/>
        <end position="278"/>
    </location>
</feature>
<dbReference type="Pfam" id="PF00528">
    <property type="entry name" value="BPD_transp_1"/>
    <property type="match status" value="1"/>
</dbReference>
<dbReference type="InterPro" id="IPR000515">
    <property type="entry name" value="MetI-like"/>
</dbReference>
<dbReference type="SUPFAM" id="SSF161098">
    <property type="entry name" value="MetI-like"/>
    <property type="match status" value="1"/>
</dbReference>
<feature type="transmembrane region" description="Helical" evidence="7">
    <location>
        <begin position="91"/>
        <end position="115"/>
    </location>
</feature>
<feature type="transmembrane region" description="Helical" evidence="7">
    <location>
        <begin position="122"/>
        <end position="144"/>
    </location>
</feature>
<comment type="subcellular location">
    <subcellularLocation>
        <location evidence="1 7">Cell membrane</location>
        <topology evidence="1 7">Multi-pass membrane protein</topology>
    </subcellularLocation>
</comment>
<evidence type="ECO:0000256" key="3">
    <source>
        <dbReference type="ARBA" id="ARBA00022475"/>
    </source>
</evidence>
<evidence type="ECO:0000256" key="6">
    <source>
        <dbReference type="ARBA" id="ARBA00023136"/>
    </source>
</evidence>
<keyword evidence="5 7" id="KW-1133">Transmembrane helix</keyword>
<dbReference type="Proteomes" id="UP000515561">
    <property type="component" value="Chromosome"/>
</dbReference>
<dbReference type="PANTHER" id="PTHR43386">
    <property type="entry name" value="OLIGOPEPTIDE TRANSPORT SYSTEM PERMEASE PROTEIN APPC"/>
    <property type="match status" value="1"/>
</dbReference>
<dbReference type="AlphaFoldDB" id="A0A6S6R5D3"/>
<name>A0A6S6R5D3_9FIRM</name>
<evidence type="ECO:0000256" key="2">
    <source>
        <dbReference type="ARBA" id="ARBA00022448"/>
    </source>
</evidence>
<dbReference type="InterPro" id="IPR050366">
    <property type="entry name" value="BP-dependent_transpt_permease"/>
</dbReference>
<keyword evidence="9" id="KW-1185">Reference proteome</keyword>
<feature type="transmembrane region" description="Helical" evidence="7">
    <location>
        <begin position="200"/>
        <end position="221"/>
    </location>
</feature>
<dbReference type="NCBIfam" id="NF045476">
    <property type="entry name" value="Opp4C"/>
    <property type="match status" value="1"/>
</dbReference>
<dbReference type="InterPro" id="IPR053523">
    <property type="entry name" value="Oligopeptide_permease_AppC"/>
</dbReference>
<dbReference type="GO" id="GO:0055085">
    <property type="term" value="P:transmembrane transport"/>
    <property type="evidence" value="ECO:0007669"/>
    <property type="project" value="InterPro"/>
</dbReference>
<dbReference type="InterPro" id="IPR025966">
    <property type="entry name" value="OppC_N"/>
</dbReference>